<accession>A0A2Z2NZK0</accession>
<evidence type="ECO:0008006" key="3">
    <source>
        <dbReference type="Google" id="ProtNLM"/>
    </source>
</evidence>
<dbReference type="Proteomes" id="UP000250079">
    <property type="component" value="Chromosome"/>
</dbReference>
<keyword evidence="2" id="KW-1185">Reference proteome</keyword>
<protein>
    <recommendedName>
        <fullName evidence="3">Phosphoglycerate mutase</fullName>
    </recommendedName>
</protein>
<proteinExistence type="predicted"/>
<dbReference type="RefSeq" id="WP_088920294.1">
    <property type="nucleotide sequence ID" value="NZ_CP018632.1"/>
</dbReference>
<name>A0A2Z2NZK0_9GAMM</name>
<organism evidence="1 2">
    <name type="scientific">Granulosicoccus antarcticus IMCC3135</name>
    <dbReference type="NCBI Taxonomy" id="1192854"/>
    <lineage>
        <taxon>Bacteria</taxon>
        <taxon>Pseudomonadati</taxon>
        <taxon>Pseudomonadota</taxon>
        <taxon>Gammaproteobacteria</taxon>
        <taxon>Chromatiales</taxon>
        <taxon>Granulosicoccaceae</taxon>
        <taxon>Granulosicoccus</taxon>
    </lineage>
</organism>
<evidence type="ECO:0000313" key="2">
    <source>
        <dbReference type="Proteomes" id="UP000250079"/>
    </source>
</evidence>
<dbReference type="EMBL" id="CP018632">
    <property type="protein sequence ID" value="ASJ75371.1"/>
    <property type="molecule type" value="Genomic_DNA"/>
</dbReference>
<dbReference type="KEGG" id="gai:IMCC3135_26580"/>
<dbReference type="AlphaFoldDB" id="A0A2Z2NZK0"/>
<gene>
    <name evidence="1" type="ORF">IMCC3135_26580</name>
</gene>
<evidence type="ECO:0000313" key="1">
    <source>
        <dbReference type="EMBL" id="ASJ75371.1"/>
    </source>
</evidence>
<dbReference type="OrthoDB" id="5295974at2"/>
<sequence>MMVSPQINVTVLAPVFPRTSQIGALHWSEGHAMEPWQAQLSRLIAHSDWDAQHLPAAELFRRSHSANECTFVQEFENMLVCADPIHFRADRDSATLIPVDKLNLQASEADALLKSINDFVQADGLRFGRTEAGRWFMGGKEGTALSSYPPSFLAYRNASAFLPEGDASGDWRRLMTELQMLLHTHPVNIEREQNGYLPINSVWFWGGAALQSGQVASSELQQSLRLYADDEYTVALAAYLGVVCEPLDAYSPDSAHPHSLLVDTRLAQALFSDDEPALDAAEGQLVDNWLAPLLSRMKQGDAIELKILNEDGFQGLMNADTITAAASAEHAARVLQMSAAERLRDSLAVTAGKLWNRLAGRS</sequence>
<reference evidence="1 2" key="1">
    <citation type="submission" date="2016-12" db="EMBL/GenBank/DDBJ databases">
        <authorList>
            <person name="Song W.-J."/>
            <person name="Kurnit D.M."/>
        </authorList>
    </citation>
    <scope>NUCLEOTIDE SEQUENCE [LARGE SCALE GENOMIC DNA]</scope>
    <source>
        <strain evidence="1 2">IMCC3135</strain>
    </source>
</reference>